<evidence type="ECO:0000313" key="1">
    <source>
        <dbReference type="EMBL" id="KAL3581025.1"/>
    </source>
</evidence>
<organism evidence="1 2">
    <name type="scientific">Populus alba</name>
    <name type="common">White poplar</name>
    <dbReference type="NCBI Taxonomy" id="43335"/>
    <lineage>
        <taxon>Eukaryota</taxon>
        <taxon>Viridiplantae</taxon>
        <taxon>Streptophyta</taxon>
        <taxon>Embryophyta</taxon>
        <taxon>Tracheophyta</taxon>
        <taxon>Spermatophyta</taxon>
        <taxon>Magnoliopsida</taxon>
        <taxon>eudicotyledons</taxon>
        <taxon>Gunneridae</taxon>
        <taxon>Pentapetalae</taxon>
        <taxon>rosids</taxon>
        <taxon>fabids</taxon>
        <taxon>Malpighiales</taxon>
        <taxon>Salicaceae</taxon>
        <taxon>Saliceae</taxon>
        <taxon>Populus</taxon>
    </lineage>
</organism>
<comment type="caution">
    <text evidence="1">The sequence shown here is derived from an EMBL/GenBank/DDBJ whole genome shotgun (WGS) entry which is preliminary data.</text>
</comment>
<name>A0ACC4BRM6_POPAL</name>
<protein>
    <submittedName>
        <fullName evidence="1">Uncharacterized protein</fullName>
    </submittedName>
</protein>
<proteinExistence type="predicted"/>
<sequence>MEAKSREQQHCKVRKRGNSSSSSSSLVQKYRFKRAILVGKRGGSTTPVPAWMTSSKSPTSAMLNAESTKCTPPQNGSKAKEVSVSARKLAATLWEINGMPSPRVKKNLEDKKEIRSREKVARLPHLSDPSFTPFSERMEKSRGHSHRTRTSAVTKRLQPTDYHLGGLDSASSDSLMEVIESHPKGKSRTIGFKTCLKDVSDRITTSKELLKVLNHVCGLDEKHPSGLSLVSALRIELNRACILVSQLIKEHRSNHNEIEYLIKHFEEEKAAWKSKERDRIRNAIACIAEELEVERKLRRQTERLNKKLGKELADTKVSLSKAVKELESEKRAKEILEQVCDELATGIGEDRAAVEEMKKESAKDEREENEGGAIGNGEVHDGDDSADSDLHSIELNMDNNSRSYKWCYVSEGDAPDNPKWFSGGKDFKGRKSISDNIQWGNICLQTRNSNGIDGPDRDLINENQGSLNMLYRERSSTQNFSSPTTVWRQSLPLQEAGSVVSDDSSPVIQEDNSKPRIAWMRGDR</sequence>
<evidence type="ECO:0000313" key="2">
    <source>
        <dbReference type="Proteomes" id="UP000309997"/>
    </source>
</evidence>
<keyword evidence="2" id="KW-1185">Reference proteome</keyword>
<dbReference type="Proteomes" id="UP000309997">
    <property type="component" value="Unassembled WGS sequence"/>
</dbReference>
<accession>A0ACC4BRM6</accession>
<reference evidence="1 2" key="1">
    <citation type="journal article" date="2024" name="Plant Biotechnol. J.">
        <title>Genome and CRISPR/Cas9 system of a widespread forest tree (Populus alba) in the world.</title>
        <authorList>
            <person name="Liu Y.J."/>
            <person name="Jiang P.F."/>
            <person name="Han X.M."/>
            <person name="Li X.Y."/>
            <person name="Wang H.M."/>
            <person name="Wang Y.J."/>
            <person name="Wang X.X."/>
            <person name="Zeng Q.Y."/>
        </authorList>
    </citation>
    <scope>NUCLEOTIDE SEQUENCE [LARGE SCALE GENOMIC DNA]</scope>
    <source>
        <strain evidence="2">cv. PAL-ZL1</strain>
    </source>
</reference>
<gene>
    <name evidence="1" type="ORF">D5086_018860</name>
</gene>
<dbReference type="EMBL" id="RCHU02000009">
    <property type="protein sequence ID" value="KAL3581025.1"/>
    <property type="molecule type" value="Genomic_DNA"/>
</dbReference>